<comment type="caution">
    <text evidence="1">The sequence shown here is derived from an EMBL/GenBank/DDBJ whole genome shotgun (WGS) entry which is preliminary data.</text>
</comment>
<gene>
    <name evidence="1" type="ORF">Fmac_022399</name>
</gene>
<proteinExistence type="predicted"/>
<protein>
    <submittedName>
        <fullName evidence="1">Uncharacterized protein</fullName>
    </submittedName>
</protein>
<dbReference type="Pfam" id="PF03087">
    <property type="entry name" value="BPS1"/>
    <property type="match status" value="1"/>
</dbReference>
<evidence type="ECO:0000313" key="2">
    <source>
        <dbReference type="Proteomes" id="UP001603857"/>
    </source>
</evidence>
<organism evidence="1 2">
    <name type="scientific">Flemingia macrophylla</name>
    <dbReference type="NCBI Taxonomy" id="520843"/>
    <lineage>
        <taxon>Eukaryota</taxon>
        <taxon>Viridiplantae</taxon>
        <taxon>Streptophyta</taxon>
        <taxon>Embryophyta</taxon>
        <taxon>Tracheophyta</taxon>
        <taxon>Spermatophyta</taxon>
        <taxon>Magnoliopsida</taxon>
        <taxon>eudicotyledons</taxon>
        <taxon>Gunneridae</taxon>
        <taxon>Pentapetalae</taxon>
        <taxon>rosids</taxon>
        <taxon>fabids</taxon>
        <taxon>Fabales</taxon>
        <taxon>Fabaceae</taxon>
        <taxon>Papilionoideae</taxon>
        <taxon>50 kb inversion clade</taxon>
        <taxon>NPAAA clade</taxon>
        <taxon>indigoferoid/millettioid clade</taxon>
        <taxon>Phaseoleae</taxon>
        <taxon>Flemingia</taxon>
    </lineage>
</organism>
<sequence length="85" mass="9994">MNRFEKVDAVLQSLIIQRPSSLENFHSHMENLELCIQDLEIGLDHLSRKLIRNRDYWAKLSIPRNHGNQQHLPILPDPTIHHQPS</sequence>
<dbReference type="EMBL" id="JBGMDY010000007">
    <property type="protein sequence ID" value="KAL2328972.1"/>
    <property type="molecule type" value="Genomic_DNA"/>
</dbReference>
<dbReference type="Proteomes" id="UP001603857">
    <property type="component" value="Unassembled WGS sequence"/>
</dbReference>
<accession>A0ABD1LZL3</accession>
<reference evidence="1 2" key="1">
    <citation type="submission" date="2024-08" db="EMBL/GenBank/DDBJ databases">
        <title>Insights into the chromosomal genome structure of Flemingia macrophylla.</title>
        <authorList>
            <person name="Ding Y."/>
            <person name="Zhao Y."/>
            <person name="Bi W."/>
            <person name="Wu M."/>
            <person name="Zhao G."/>
            <person name="Gong Y."/>
            <person name="Li W."/>
            <person name="Zhang P."/>
        </authorList>
    </citation>
    <scope>NUCLEOTIDE SEQUENCE [LARGE SCALE GENOMIC DNA]</scope>
    <source>
        <strain evidence="1">DYQJB</strain>
        <tissue evidence="1">Leaf</tissue>
    </source>
</reference>
<evidence type="ECO:0000313" key="1">
    <source>
        <dbReference type="EMBL" id="KAL2328972.1"/>
    </source>
</evidence>
<dbReference type="AlphaFoldDB" id="A0ABD1LZL3"/>
<name>A0ABD1LZL3_9FABA</name>
<dbReference type="InterPro" id="IPR004320">
    <property type="entry name" value="BPS1_pln"/>
</dbReference>
<keyword evidence="2" id="KW-1185">Reference proteome</keyword>